<dbReference type="InterPro" id="IPR010809">
    <property type="entry name" value="FliD_C"/>
</dbReference>
<organism evidence="8 9">
    <name type="scientific">Tepidiforma thermophila (strain KCTC 52669 / CGMCC 1.13589 / G233)</name>
    <dbReference type="NCBI Taxonomy" id="2761530"/>
    <lineage>
        <taxon>Bacteria</taxon>
        <taxon>Bacillati</taxon>
        <taxon>Chloroflexota</taxon>
        <taxon>Tepidiformia</taxon>
        <taxon>Tepidiformales</taxon>
        <taxon>Tepidiformaceae</taxon>
        <taxon>Tepidiforma</taxon>
    </lineage>
</organism>
<evidence type="ECO:0000256" key="4">
    <source>
        <dbReference type="ARBA" id="ARBA00023143"/>
    </source>
</evidence>
<dbReference type="GO" id="GO:0009424">
    <property type="term" value="C:bacterial-type flagellum hook"/>
    <property type="evidence" value="ECO:0007669"/>
    <property type="project" value="UniProtKB-UniRule"/>
</dbReference>
<name>A0A2A9HGU9_TEPT2</name>
<feature type="coiled-coil region" evidence="5">
    <location>
        <begin position="730"/>
        <end position="778"/>
    </location>
</feature>
<keyword evidence="3 5" id="KW-0175">Coiled coil</keyword>
<dbReference type="PANTHER" id="PTHR30288:SF0">
    <property type="entry name" value="FLAGELLAR HOOK-ASSOCIATED PROTEIN 2"/>
    <property type="match status" value="1"/>
</dbReference>
<evidence type="ECO:0000256" key="5">
    <source>
        <dbReference type="RuleBase" id="RU362066"/>
    </source>
</evidence>
<reference evidence="8 9" key="1">
    <citation type="submission" date="2017-09" db="EMBL/GenBank/DDBJ databases">
        <title>Sequencing the genomes of two abundant thermophiles in Great Basin hot springs: Thermocrinis jamiesonii and novel Chloroflexi Thermoflexus hugenholtzii.</title>
        <authorList>
            <person name="Hedlund B."/>
        </authorList>
    </citation>
    <scope>NUCLEOTIDE SEQUENCE [LARGE SCALE GENOMIC DNA]</scope>
    <source>
        <strain evidence="8 9">G233</strain>
    </source>
</reference>
<accession>A0A2A9HGU9</accession>
<keyword evidence="8" id="KW-0969">Cilium</keyword>
<keyword evidence="8" id="KW-0966">Cell projection</keyword>
<comment type="function">
    <text evidence="5">Required for morphogenesis and for the elongation of the flagellar filament by facilitating polymerization of the flagellin monomers at the tip of growing filament. Forms a capping structure, which prevents flagellin subunits (transported through the central channel of the flagellum) from leaking out without polymerization at the distal end.</text>
</comment>
<keyword evidence="8" id="KW-0282">Flagellum</keyword>
<keyword evidence="5" id="KW-0964">Secreted</keyword>
<evidence type="ECO:0000256" key="3">
    <source>
        <dbReference type="ARBA" id="ARBA00023054"/>
    </source>
</evidence>
<dbReference type="Proteomes" id="UP000223071">
    <property type="component" value="Unassembled WGS sequence"/>
</dbReference>
<evidence type="ECO:0000313" key="8">
    <source>
        <dbReference type="EMBL" id="PFG75257.1"/>
    </source>
</evidence>
<evidence type="ECO:0000313" key="9">
    <source>
        <dbReference type="Proteomes" id="UP000223071"/>
    </source>
</evidence>
<sequence length="786" mass="79711">MSDPVRIGGFFATFDTEAVVQQLTAIRMRQVTLLERKGADNQAKKNAVNSVQTAMKAFLERVKALAAPQSVSGMTATASGAAVSVSALPGAQAGSFTVNVTQLATATRLQGAPAAAGIDATKAMNRSNFGTAPTNGTFTIATANGGSQTFTVGPAAAQTGVALQSANIEMAVTSGTFTIGTVGGGTQTITIDVTTDTLNDVVNAINGAGVGLTASIVNDANGRANRLELTSSNGDIILGGSGDSSNFLSAMRLLSTPAGTTRTGQAFTQQMSLNDVIADINASGIGVTASITNDSYGRPNILTVTSTQGNISFGSGSDTSNFLAVTGLLTSAPGTTRSSSNPLSRLSTSAKLQDAGFNGGAPNPGDQAIVINGVSISYNAATDSLADLINRINASQAGVTARYDSLTDTVRLQNKATGDLMLTVEDAPGGNLAAKLGLTTGTLTAGQNAEYSIDGGPTQQSASNSVGFGGVTMTFKETTSAPVTVTVSQDTSSAANAIKAFVAEFNNVMKAIDAATKADGSKTNNQSGPLSGDASLRQLKSDLRSILTSPGTNLEGGFATLSQIGLTFGAVGSAIGTTNTLQFDEAKFAEAVRTNQAGVQELLSRLSLAATLEPGGTGSITGISGTYAGTEPGKWVITDDGAGNLSAVFTPANGGPPISASGTIAPNGSNSGLIPGLTLTAGPTLQAGTHTITVGATAESVIQRLKRFAENQAGIGGTLDKRKATYDRIASDISERIATLEKRIEAEMEQLRRKFAEMERAQARSQSILGNLQQLANQLSGNSGRK</sequence>
<keyword evidence="9" id="KW-1185">Reference proteome</keyword>
<keyword evidence="4 5" id="KW-0975">Bacterial flagellum</keyword>
<dbReference type="Pfam" id="PF07196">
    <property type="entry name" value="Flagellin_IN"/>
    <property type="match status" value="2"/>
</dbReference>
<evidence type="ECO:0000256" key="1">
    <source>
        <dbReference type="ARBA" id="ARBA00009764"/>
    </source>
</evidence>
<feature type="domain" description="Flagellar hook-associated protein 2 N-terminal" evidence="6">
    <location>
        <begin position="14"/>
        <end position="106"/>
    </location>
</feature>
<comment type="similarity">
    <text evidence="1 5">Belongs to the FliD family.</text>
</comment>
<dbReference type="GO" id="GO:0071973">
    <property type="term" value="P:bacterial-type flagellum-dependent cell motility"/>
    <property type="evidence" value="ECO:0007669"/>
    <property type="project" value="TreeGrafter"/>
</dbReference>
<dbReference type="EMBL" id="PDJQ01000001">
    <property type="protein sequence ID" value="PFG75257.1"/>
    <property type="molecule type" value="Genomic_DNA"/>
</dbReference>
<feature type="domain" description="Flagellar hook-associated protein 2 C-terminal" evidence="7">
    <location>
        <begin position="446"/>
        <end position="765"/>
    </location>
</feature>
<dbReference type="InterPro" id="IPR003481">
    <property type="entry name" value="FliD_N"/>
</dbReference>
<comment type="subcellular location">
    <subcellularLocation>
        <location evidence="5">Secreted</location>
    </subcellularLocation>
    <subcellularLocation>
        <location evidence="5">Bacterial flagellum</location>
    </subcellularLocation>
</comment>
<gene>
    <name evidence="8" type="ORF">A9A59_2525</name>
</gene>
<comment type="caution">
    <text evidence="8">The sequence shown here is derived from an EMBL/GenBank/DDBJ whole genome shotgun (WGS) entry which is preliminary data.</text>
</comment>
<dbReference type="GO" id="GO:0007155">
    <property type="term" value="P:cell adhesion"/>
    <property type="evidence" value="ECO:0007669"/>
    <property type="project" value="InterPro"/>
</dbReference>
<evidence type="ECO:0000259" key="7">
    <source>
        <dbReference type="Pfam" id="PF07195"/>
    </source>
</evidence>
<proteinExistence type="inferred from homology"/>
<dbReference type="GO" id="GO:0009421">
    <property type="term" value="C:bacterial-type flagellum filament cap"/>
    <property type="evidence" value="ECO:0007669"/>
    <property type="project" value="InterPro"/>
</dbReference>
<dbReference type="AlphaFoldDB" id="A0A2A9HGU9"/>
<dbReference type="GO" id="GO:0005576">
    <property type="term" value="C:extracellular region"/>
    <property type="evidence" value="ECO:0007669"/>
    <property type="project" value="UniProtKB-SubCell"/>
</dbReference>
<evidence type="ECO:0000259" key="6">
    <source>
        <dbReference type="Pfam" id="PF02465"/>
    </source>
</evidence>
<dbReference type="PANTHER" id="PTHR30288">
    <property type="entry name" value="FLAGELLAR CAP/ASSEMBLY PROTEIN FLID"/>
    <property type="match status" value="1"/>
</dbReference>
<dbReference type="Pfam" id="PF02465">
    <property type="entry name" value="FliD_N"/>
    <property type="match status" value="1"/>
</dbReference>
<dbReference type="RefSeq" id="WP_098504583.1">
    <property type="nucleotide sequence ID" value="NZ_PDJQ01000001.1"/>
</dbReference>
<dbReference type="InterPro" id="IPR040026">
    <property type="entry name" value="FliD"/>
</dbReference>
<comment type="subunit">
    <text evidence="2 5">Homopentamer.</text>
</comment>
<protein>
    <recommendedName>
        <fullName evidence="5">Flagellar hook-associated protein 2</fullName>
        <shortName evidence="5">HAP2</shortName>
    </recommendedName>
    <alternativeName>
        <fullName evidence="5">Flagellar cap protein</fullName>
    </alternativeName>
</protein>
<dbReference type="Pfam" id="PF07195">
    <property type="entry name" value="FliD_C"/>
    <property type="match status" value="1"/>
</dbReference>
<dbReference type="InterPro" id="IPR010810">
    <property type="entry name" value="Flagellin_hook_IN_motif"/>
</dbReference>
<evidence type="ECO:0000256" key="2">
    <source>
        <dbReference type="ARBA" id="ARBA00011255"/>
    </source>
</evidence>